<sequence>MKSMKATAAATFASIILLSSAAVPAQARTFTVTPGVEYDSETGQKPGANRLTIDMQKPGVSVEALTNDPIDSLLQTSVLSKKLSIEGHQIVGSINGSIFHINPKYNPLNKGMPAYLLMQDGEVNTYGAIEKDRDQFMNRPSAFAVTKEGKGHIGLFGYDAEVSVNGIPTTIDSINKQQREENEIILYTDTFSYRDTHQNKYGMEIVLNGFSKPFEEGYKLGDQVQATVASVGPGGYTAIPEGGAVLSIHGPENVQRFSGLKKGEQVSLKINLTKPWNDAKFVLASGPLLVQNGKVKLEMDPKSARANEIAPRTAVATNADGSEVYLITVDGRSSVSRGMKLPEFAQYLVSIGAYNALNLDGGGSTTMAVRERGAQYPVVFNRLSDGAERRVSTILSAVSYEATGTPVFLDAKISSSSVAKGGRAKVSVNWATDRNYHPVKVDAAKLQYSVEGNIGTISANGDFTASNTGKGTVTVRYGNASKSFPVEVLKAEPNGMVTGFERAADWKAESVRAKTALRFDGPKSPVKEGKTSLGLQYDFTGQKGTSASYAVTNSINLASKPERLGLWVFGDEAKHWLRGTIKDGAGKEYTIDFTEQGGLDWDGWRYVTANLPAGAVSPISVQKFYVAEPLDNNKNKGTIYLDRLIADYDGRHVEQPFNDIPLDFWHINEIRMAVENGWINGYPDGTYRPADHITRAHAALLISRTLGRKGSVVNEDPFKDVSKDYGYAGEIALMKELGIMTGDENGNFKPQAKLSRAQMAKVLQQTYKLQPKNPVPEISDIDKNNWSYGPISTIASHGLTVLGENNTYRPNSFVSRTQFAAFIARAESMEK</sequence>
<organism evidence="3 4">
    <name type="scientific">Bhargavaea ullalensis</name>
    <dbReference type="NCBI Taxonomy" id="1265685"/>
    <lineage>
        <taxon>Bacteria</taxon>
        <taxon>Bacillati</taxon>
        <taxon>Bacillota</taxon>
        <taxon>Bacilli</taxon>
        <taxon>Bacillales</taxon>
        <taxon>Caryophanaceae</taxon>
        <taxon>Bhargavaea</taxon>
    </lineage>
</organism>
<gene>
    <name evidence="3" type="ORF">ABID49_001301</name>
</gene>
<dbReference type="Pfam" id="PF09992">
    <property type="entry name" value="NAGPA"/>
    <property type="match status" value="1"/>
</dbReference>
<dbReference type="RefSeq" id="WP_354196525.1">
    <property type="nucleotide sequence ID" value="NZ_JBEPLW010000007.1"/>
</dbReference>
<feature type="domain" description="SLH" evidence="2">
    <location>
        <begin position="778"/>
        <end position="831"/>
    </location>
</feature>
<keyword evidence="1" id="KW-0732">Signal</keyword>
<dbReference type="EMBL" id="JBEPLW010000007">
    <property type="protein sequence ID" value="MET3575396.1"/>
    <property type="molecule type" value="Genomic_DNA"/>
</dbReference>
<proteinExistence type="predicted"/>
<keyword evidence="4" id="KW-1185">Reference proteome</keyword>
<reference evidence="3 4" key="1">
    <citation type="submission" date="2024-06" db="EMBL/GenBank/DDBJ databases">
        <title>Genomic Encyclopedia of Type Strains, Phase IV (KMG-IV): sequencing the most valuable type-strain genomes for metagenomic binning, comparative biology and taxonomic classification.</title>
        <authorList>
            <person name="Goeker M."/>
        </authorList>
    </citation>
    <scope>NUCLEOTIDE SEQUENCE [LARGE SCALE GENOMIC DNA]</scope>
    <source>
        <strain evidence="3 4">DSM 26128</strain>
    </source>
</reference>
<accession>A0ABV2GAT5</accession>
<evidence type="ECO:0000313" key="4">
    <source>
        <dbReference type="Proteomes" id="UP001549099"/>
    </source>
</evidence>
<dbReference type="Gene3D" id="2.60.120.430">
    <property type="entry name" value="Galactose-binding lectin"/>
    <property type="match status" value="1"/>
</dbReference>
<name>A0ABV2GAT5_9BACL</name>
<dbReference type="PANTHER" id="PTHR40446:SF2">
    <property type="entry name" value="N-ACETYLGLUCOSAMINE-1-PHOSPHODIESTER ALPHA-N-ACETYLGLUCOSAMINIDASE"/>
    <property type="match status" value="1"/>
</dbReference>
<dbReference type="PANTHER" id="PTHR40446">
    <property type="entry name" value="N-ACETYLGLUCOSAMINE-1-PHOSPHODIESTER ALPHA-N-ACETYLGLUCOSAMINIDASE"/>
    <property type="match status" value="1"/>
</dbReference>
<dbReference type="InterPro" id="IPR001119">
    <property type="entry name" value="SLH_dom"/>
</dbReference>
<evidence type="ECO:0000313" key="3">
    <source>
        <dbReference type="EMBL" id="MET3575396.1"/>
    </source>
</evidence>
<dbReference type="PROSITE" id="PS51272">
    <property type="entry name" value="SLH"/>
    <property type="match status" value="3"/>
</dbReference>
<comment type="caution">
    <text evidence="3">The sequence shown here is derived from an EMBL/GenBank/DDBJ whole genome shotgun (WGS) entry which is preliminary data.</text>
</comment>
<feature type="signal peptide" evidence="1">
    <location>
        <begin position="1"/>
        <end position="21"/>
    </location>
</feature>
<protein>
    <recommendedName>
        <fullName evidence="2">SLH domain-containing protein</fullName>
    </recommendedName>
</protein>
<feature type="chain" id="PRO_5047458200" description="SLH domain-containing protein" evidence="1">
    <location>
        <begin position="22"/>
        <end position="831"/>
    </location>
</feature>
<dbReference type="InterPro" id="IPR018711">
    <property type="entry name" value="NAGPA"/>
</dbReference>
<evidence type="ECO:0000256" key="1">
    <source>
        <dbReference type="SAM" id="SignalP"/>
    </source>
</evidence>
<evidence type="ECO:0000259" key="2">
    <source>
        <dbReference type="PROSITE" id="PS51272"/>
    </source>
</evidence>
<dbReference type="Pfam" id="PF00395">
    <property type="entry name" value="SLH"/>
    <property type="match status" value="3"/>
</dbReference>
<feature type="domain" description="SLH" evidence="2">
    <location>
        <begin position="653"/>
        <end position="716"/>
    </location>
</feature>
<dbReference type="Proteomes" id="UP001549099">
    <property type="component" value="Unassembled WGS sequence"/>
</dbReference>
<feature type="domain" description="SLH" evidence="2">
    <location>
        <begin position="717"/>
        <end position="777"/>
    </location>
</feature>